<dbReference type="EMBL" id="JACJVP010000024">
    <property type="protein sequence ID" value="MBB6672029.1"/>
    <property type="molecule type" value="Genomic_DNA"/>
</dbReference>
<dbReference type="Proteomes" id="UP000547209">
    <property type="component" value="Unassembled WGS sequence"/>
</dbReference>
<dbReference type="AlphaFoldDB" id="A0A7X0RQU9"/>
<evidence type="ECO:0000313" key="3">
    <source>
        <dbReference type="Proteomes" id="UP000547209"/>
    </source>
</evidence>
<gene>
    <name evidence="2" type="ORF">H7C19_15220</name>
</gene>
<feature type="transmembrane region" description="Helical" evidence="1">
    <location>
        <begin position="20"/>
        <end position="39"/>
    </location>
</feature>
<keyword evidence="1" id="KW-0472">Membrane</keyword>
<keyword evidence="1" id="KW-0812">Transmembrane</keyword>
<accession>A0A7X0RQU9</accession>
<name>A0A7X0RQU9_9BACL</name>
<feature type="transmembrane region" description="Helical" evidence="1">
    <location>
        <begin position="87"/>
        <end position="106"/>
    </location>
</feature>
<feature type="transmembrane region" description="Helical" evidence="1">
    <location>
        <begin position="51"/>
        <end position="75"/>
    </location>
</feature>
<organism evidence="2 3">
    <name type="scientific">Cohnella nanjingensis</name>
    <dbReference type="NCBI Taxonomy" id="1387779"/>
    <lineage>
        <taxon>Bacteria</taxon>
        <taxon>Bacillati</taxon>
        <taxon>Bacillota</taxon>
        <taxon>Bacilli</taxon>
        <taxon>Bacillales</taxon>
        <taxon>Paenibacillaceae</taxon>
        <taxon>Cohnella</taxon>
    </lineage>
</organism>
<protein>
    <submittedName>
        <fullName evidence="2">Uncharacterized protein</fullName>
    </submittedName>
</protein>
<keyword evidence="1" id="KW-1133">Transmembrane helix</keyword>
<comment type="caution">
    <text evidence="2">The sequence shown here is derived from an EMBL/GenBank/DDBJ whole genome shotgun (WGS) entry which is preliminary data.</text>
</comment>
<proteinExistence type="predicted"/>
<keyword evidence="3" id="KW-1185">Reference proteome</keyword>
<evidence type="ECO:0000256" key="1">
    <source>
        <dbReference type="SAM" id="Phobius"/>
    </source>
</evidence>
<sequence>MRENLKKAMSKQVGSWLNWQLILVIAYPLSLLQIVLFWIRFARFEYLRSMNVFIVALHFYVITFYCIVAMIITTATDGKDDNPARDGFLFLGIFFAVIALIFHWIYKAVNDRKLELLDTYYQLAMHPSYTNVNQIAVYTGRSPAAVVLALQFMNQYGLLPVLANEATGELFYDERYQEAAPPEEEWQDTQPHAEAQTVSDNGPLTVECAGCGSKAQIYRDRPAVCEYCATPLSWPAQVS</sequence>
<evidence type="ECO:0000313" key="2">
    <source>
        <dbReference type="EMBL" id="MBB6672029.1"/>
    </source>
</evidence>
<reference evidence="2 3" key="1">
    <citation type="submission" date="2020-08" db="EMBL/GenBank/DDBJ databases">
        <title>Cohnella phylogeny.</title>
        <authorList>
            <person name="Dunlap C."/>
        </authorList>
    </citation>
    <scope>NUCLEOTIDE SEQUENCE [LARGE SCALE GENOMIC DNA]</scope>
    <source>
        <strain evidence="2 3">DSM 28246</strain>
    </source>
</reference>